<reference evidence="1 2" key="1">
    <citation type="submission" date="2017-03" db="EMBL/GenBank/DDBJ databases">
        <title>Genomes of endolithic fungi from Antarctica.</title>
        <authorList>
            <person name="Coleine C."/>
            <person name="Masonjones S."/>
            <person name="Stajich J.E."/>
        </authorList>
    </citation>
    <scope>NUCLEOTIDE SEQUENCE [LARGE SCALE GENOMIC DNA]</scope>
    <source>
        <strain evidence="1 2">CCFEE 5311</strain>
    </source>
</reference>
<dbReference type="Proteomes" id="UP000310066">
    <property type="component" value="Unassembled WGS sequence"/>
</dbReference>
<accession>A0A4V5N837</accession>
<dbReference type="EMBL" id="NAJP01000025">
    <property type="protein sequence ID" value="TKA42039.1"/>
    <property type="molecule type" value="Genomic_DNA"/>
</dbReference>
<sequence>MPSGTHGYAPDLATISSFFGAEKQSDGTWGFVHEKIPPNWTNRVSPYSGTDVNQQIVTMYLENPVLFGGNTAAGHFGMLPRFSSCLLYQLATQSVPSSLNGVLTPTVDALAFALKKLGPEYKNLGCPTALTK</sequence>
<evidence type="ECO:0000313" key="1">
    <source>
        <dbReference type="EMBL" id="TKA42039.1"/>
    </source>
</evidence>
<dbReference type="GO" id="GO:0004601">
    <property type="term" value="F:peroxidase activity"/>
    <property type="evidence" value="ECO:0007669"/>
    <property type="project" value="InterPro"/>
</dbReference>
<dbReference type="InterPro" id="IPR036851">
    <property type="entry name" value="Chloroperoxidase-like_sf"/>
</dbReference>
<dbReference type="Gene3D" id="1.10.489.10">
    <property type="entry name" value="Chloroperoxidase-like"/>
    <property type="match status" value="1"/>
</dbReference>
<comment type="caution">
    <text evidence="1">The sequence shown here is derived from an EMBL/GenBank/DDBJ whole genome shotgun (WGS) entry which is preliminary data.</text>
</comment>
<dbReference type="AlphaFoldDB" id="A0A4V5N837"/>
<gene>
    <name evidence="1" type="ORF">B0A54_06720</name>
</gene>
<protein>
    <submittedName>
        <fullName evidence="1">Uncharacterized protein</fullName>
    </submittedName>
</protein>
<dbReference type="OrthoDB" id="407298at2759"/>
<name>A0A4V5N837_9PEZI</name>
<organism evidence="1 2">
    <name type="scientific">Friedmanniomyces endolithicus</name>
    <dbReference type="NCBI Taxonomy" id="329885"/>
    <lineage>
        <taxon>Eukaryota</taxon>
        <taxon>Fungi</taxon>
        <taxon>Dikarya</taxon>
        <taxon>Ascomycota</taxon>
        <taxon>Pezizomycotina</taxon>
        <taxon>Dothideomycetes</taxon>
        <taxon>Dothideomycetidae</taxon>
        <taxon>Mycosphaerellales</taxon>
        <taxon>Teratosphaeriaceae</taxon>
        <taxon>Friedmanniomyces</taxon>
    </lineage>
</organism>
<proteinExistence type="predicted"/>
<evidence type="ECO:0000313" key="2">
    <source>
        <dbReference type="Proteomes" id="UP000310066"/>
    </source>
</evidence>